<dbReference type="AlphaFoldDB" id="A0A6A6RT17"/>
<feature type="compositionally biased region" description="Basic and acidic residues" evidence="1">
    <location>
        <begin position="108"/>
        <end position="117"/>
    </location>
</feature>
<dbReference type="InterPro" id="IPR050656">
    <property type="entry name" value="PINX1"/>
</dbReference>
<feature type="compositionally biased region" description="Basic and acidic residues" evidence="1">
    <location>
        <begin position="232"/>
        <end position="243"/>
    </location>
</feature>
<dbReference type="OrthoDB" id="3366546at2759"/>
<accession>A0A6A6RT17</accession>
<gene>
    <name evidence="2" type="ORF">P280DRAFT_471383</name>
</gene>
<dbReference type="EMBL" id="MU006790">
    <property type="protein sequence ID" value="KAF2638265.1"/>
    <property type="molecule type" value="Genomic_DNA"/>
</dbReference>
<feature type="region of interest" description="Disordered" evidence="1">
    <location>
        <begin position="277"/>
        <end position="351"/>
    </location>
</feature>
<feature type="compositionally biased region" description="Basic and acidic residues" evidence="1">
    <location>
        <begin position="130"/>
        <end position="144"/>
    </location>
</feature>
<dbReference type="PANTHER" id="PTHR23149:SF33">
    <property type="entry name" value="PROTEIN TMA23"/>
    <property type="match status" value="1"/>
</dbReference>
<feature type="compositionally biased region" description="Basic and acidic residues" evidence="1">
    <location>
        <begin position="315"/>
        <end position="331"/>
    </location>
</feature>
<keyword evidence="3" id="KW-1185">Reference proteome</keyword>
<sequence>MDASALLHKQGWLGTGHSLDTSGRGIKRPLLIAHKQDQLGLGKRKAAHTADDQWWMRAFDESLKNIGSGKESTLAQVQKKGINRGGLYGFFVKGEGLAGTVENSSESESGKESDSTKIEGTVTPPTSASENEHVTAAKPTDDAKRAKKSSKRKRDSAENAASKKQKQVSDDMPETKASIASKRDPKQGTREQQSKQEQREARKQKKEQKKSREPATQQQPSSIPAKLAKLSPGEKQKYEERAAAKGQTLDEYVLRRMVKKSAKRAIKGKETVIDNKPIHLSPTAQSIPLSKKTAKAKSSKSKLKDQEMVQAMGDIVKEEGSMKGVSEERKREAKKRIKSEKREALIAKGKG</sequence>
<feature type="compositionally biased region" description="Basic residues" evidence="1">
    <location>
        <begin position="145"/>
        <end position="154"/>
    </location>
</feature>
<feature type="compositionally biased region" description="Basic and acidic residues" evidence="1">
    <location>
        <begin position="181"/>
        <end position="201"/>
    </location>
</feature>
<name>A0A6A6RT17_9PLEO</name>
<dbReference type="PANTHER" id="PTHR23149">
    <property type="entry name" value="G PATCH DOMAIN CONTAINING PROTEIN"/>
    <property type="match status" value="1"/>
</dbReference>
<feature type="region of interest" description="Disordered" evidence="1">
    <location>
        <begin position="100"/>
        <end position="248"/>
    </location>
</feature>
<evidence type="ECO:0000313" key="2">
    <source>
        <dbReference type="EMBL" id="KAF2638265.1"/>
    </source>
</evidence>
<evidence type="ECO:0000313" key="3">
    <source>
        <dbReference type="Proteomes" id="UP000799753"/>
    </source>
</evidence>
<evidence type="ECO:0008006" key="4">
    <source>
        <dbReference type="Google" id="ProtNLM"/>
    </source>
</evidence>
<protein>
    <recommendedName>
        <fullName evidence="4">G-patch domain-containing protein</fullName>
    </recommendedName>
</protein>
<proteinExistence type="predicted"/>
<dbReference type="Proteomes" id="UP000799753">
    <property type="component" value="Unassembled WGS sequence"/>
</dbReference>
<organism evidence="2 3">
    <name type="scientific">Massarina eburnea CBS 473.64</name>
    <dbReference type="NCBI Taxonomy" id="1395130"/>
    <lineage>
        <taxon>Eukaryota</taxon>
        <taxon>Fungi</taxon>
        <taxon>Dikarya</taxon>
        <taxon>Ascomycota</taxon>
        <taxon>Pezizomycotina</taxon>
        <taxon>Dothideomycetes</taxon>
        <taxon>Pleosporomycetidae</taxon>
        <taxon>Pleosporales</taxon>
        <taxon>Massarineae</taxon>
        <taxon>Massarinaceae</taxon>
        <taxon>Massarina</taxon>
    </lineage>
</organism>
<evidence type="ECO:0000256" key="1">
    <source>
        <dbReference type="SAM" id="MobiDB-lite"/>
    </source>
</evidence>
<reference evidence="2" key="1">
    <citation type="journal article" date="2020" name="Stud. Mycol.">
        <title>101 Dothideomycetes genomes: a test case for predicting lifestyles and emergence of pathogens.</title>
        <authorList>
            <person name="Haridas S."/>
            <person name="Albert R."/>
            <person name="Binder M."/>
            <person name="Bloem J."/>
            <person name="Labutti K."/>
            <person name="Salamov A."/>
            <person name="Andreopoulos B."/>
            <person name="Baker S."/>
            <person name="Barry K."/>
            <person name="Bills G."/>
            <person name="Bluhm B."/>
            <person name="Cannon C."/>
            <person name="Castanera R."/>
            <person name="Culley D."/>
            <person name="Daum C."/>
            <person name="Ezra D."/>
            <person name="Gonzalez J."/>
            <person name="Henrissat B."/>
            <person name="Kuo A."/>
            <person name="Liang C."/>
            <person name="Lipzen A."/>
            <person name="Lutzoni F."/>
            <person name="Magnuson J."/>
            <person name="Mondo S."/>
            <person name="Nolan M."/>
            <person name="Ohm R."/>
            <person name="Pangilinan J."/>
            <person name="Park H.-J."/>
            <person name="Ramirez L."/>
            <person name="Alfaro M."/>
            <person name="Sun H."/>
            <person name="Tritt A."/>
            <person name="Yoshinaga Y."/>
            <person name="Zwiers L.-H."/>
            <person name="Turgeon B."/>
            <person name="Goodwin S."/>
            <person name="Spatafora J."/>
            <person name="Crous P."/>
            <person name="Grigoriev I."/>
        </authorList>
    </citation>
    <scope>NUCLEOTIDE SEQUENCE</scope>
    <source>
        <strain evidence="2">CBS 473.64</strain>
    </source>
</reference>
<feature type="compositionally biased region" description="Basic residues" evidence="1">
    <location>
        <begin position="292"/>
        <end position="301"/>
    </location>
</feature>